<feature type="domain" description="Transposase IS4-like" evidence="1">
    <location>
        <begin position="2"/>
        <end position="196"/>
    </location>
</feature>
<sequence length="245" mass="28186">MAYHVVSAFVAENQITLGEMTVPEKTNEITAVPELLELIDVNGAIVTADAMSCQKKIVEKINDKRADYVIGLKENQRALHDDVVLYFKTFGKESEVIKTIDKGHGRIESREYKLFTDISWLEQRKEWKNLMSVGAVKSIVYAKEEEREFTRYFITSLTDIGEFANAVRKHWSIENQLHWCLDVIFREDASRARKDKSPLNMNVLRKQALALLNQAKYGRLSKKKMMFKAALNPEVLLDILFAAKK</sequence>
<gene>
    <name evidence="2" type="ORF">SDC9_175409</name>
</gene>
<protein>
    <submittedName>
        <fullName evidence="2">ISAs1 family transposase ISAcma2</fullName>
    </submittedName>
</protein>
<comment type="caution">
    <text evidence="2">The sequence shown here is derived from an EMBL/GenBank/DDBJ whole genome shotgun (WGS) entry which is preliminary data.</text>
</comment>
<proteinExistence type="predicted"/>
<reference evidence="2" key="1">
    <citation type="submission" date="2019-08" db="EMBL/GenBank/DDBJ databases">
        <authorList>
            <person name="Kucharzyk K."/>
            <person name="Murdoch R.W."/>
            <person name="Higgins S."/>
            <person name="Loffler F."/>
        </authorList>
    </citation>
    <scope>NUCLEOTIDE SEQUENCE</scope>
</reference>
<dbReference type="InterPro" id="IPR047647">
    <property type="entry name" value="ISAs1_transpos"/>
</dbReference>
<organism evidence="2">
    <name type="scientific">bioreactor metagenome</name>
    <dbReference type="NCBI Taxonomy" id="1076179"/>
    <lineage>
        <taxon>unclassified sequences</taxon>
        <taxon>metagenomes</taxon>
        <taxon>ecological metagenomes</taxon>
    </lineage>
</organism>
<dbReference type="GO" id="GO:0003677">
    <property type="term" value="F:DNA binding"/>
    <property type="evidence" value="ECO:0007669"/>
    <property type="project" value="InterPro"/>
</dbReference>
<dbReference type="InterPro" id="IPR002559">
    <property type="entry name" value="Transposase_11"/>
</dbReference>
<dbReference type="PANTHER" id="PTHR30298">
    <property type="entry name" value="H REPEAT-ASSOCIATED PREDICTED TRANSPOSASE"/>
    <property type="match status" value="1"/>
</dbReference>
<accession>A0A645GMM2</accession>
<dbReference type="Pfam" id="PF01609">
    <property type="entry name" value="DDE_Tnp_1"/>
    <property type="match status" value="1"/>
</dbReference>
<dbReference type="GO" id="GO:0006313">
    <property type="term" value="P:DNA transposition"/>
    <property type="evidence" value="ECO:0007669"/>
    <property type="project" value="InterPro"/>
</dbReference>
<name>A0A645GMM2_9ZZZZ</name>
<dbReference type="GO" id="GO:0004803">
    <property type="term" value="F:transposase activity"/>
    <property type="evidence" value="ECO:0007669"/>
    <property type="project" value="InterPro"/>
</dbReference>
<dbReference type="AlphaFoldDB" id="A0A645GMM2"/>
<evidence type="ECO:0000259" key="1">
    <source>
        <dbReference type="Pfam" id="PF01609"/>
    </source>
</evidence>
<dbReference type="EMBL" id="VSSQ01078058">
    <property type="protein sequence ID" value="MPN27975.1"/>
    <property type="molecule type" value="Genomic_DNA"/>
</dbReference>
<evidence type="ECO:0000313" key="2">
    <source>
        <dbReference type="EMBL" id="MPN27975.1"/>
    </source>
</evidence>
<dbReference type="NCBIfam" id="NF033564">
    <property type="entry name" value="transpos_ISAs1"/>
    <property type="match status" value="1"/>
</dbReference>
<dbReference type="InterPro" id="IPR051698">
    <property type="entry name" value="Transposase_11-like"/>
</dbReference>
<dbReference type="PANTHER" id="PTHR30298:SF0">
    <property type="entry name" value="PROTEIN YBFL-RELATED"/>
    <property type="match status" value="1"/>
</dbReference>